<dbReference type="InterPro" id="IPR016181">
    <property type="entry name" value="Acyl_CoA_acyltransferase"/>
</dbReference>
<name>A0ABY6WB80_9BURK</name>
<keyword evidence="3" id="KW-1185">Reference proteome</keyword>
<dbReference type="Pfam" id="PF13480">
    <property type="entry name" value="Acetyltransf_6"/>
    <property type="match status" value="1"/>
</dbReference>
<dbReference type="Proteomes" id="UP000366065">
    <property type="component" value="Unassembled WGS sequence"/>
</dbReference>
<reference evidence="2 3" key="1">
    <citation type="submission" date="2019-08" db="EMBL/GenBank/DDBJ databases">
        <authorList>
            <person name="Peeters C."/>
        </authorList>
    </citation>
    <scope>NUCLEOTIDE SEQUENCE [LARGE SCALE GENOMIC DNA]</scope>
    <source>
        <strain evidence="2 3">LMG 20602</strain>
    </source>
</reference>
<comment type="caution">
    <text evidence="2">The sequence shown here is derived from an EMBL/GenBank/DDBJ whole genome shotgun (WGS) entry which is preliminary data.</text>
</comment>
<sequence length="312" mass="34885">MTVGSVTRYGPELKDAWDGVVRNSKNGTFLHLRDYMDYHADRFTDCSLLFQENGKVVAVFPCSAHGDSVVSHGGLTYGGLIYGKDVHATTVLSMFDTLAEHFKAAGFQKVVYKPVPRVFHTYPADEDLYALFRMSARLYRRDLSSVIELATRPKFSDSRKNTARKAPKAGARFEEIDDTEGFHALLASVLARFGSSPVHSVAELRLLKSRFPENIRLFGVLLEDRLLAASLVFDFGPGVHTQYMAASDEGRALGALDFLLVNLIENTFSEKQYLSFGISTEQQGQFLNEGLIKQKEGFGGRGMVHDFYEWDL</sequence>
<dbReference type="InterPro" id="IPR038740">
    <property type="entry name" value="BioF2-like_GNAT_dom"/>
</dbReference>
<dbReference type="EMBL" id="CABPRV010000011">
    <property type="protein sequence ID" value="VVE39661.1"/>
    <property type="molecule type" value="Genomic_DNA"/>
</dbReference>
<gene>
    <name evidence="2" type="ORF">PCA20602_04096</name>
</gene>
<organism evidence="2 3">
    <name type="scientific">Pandoraea capi</name>
    <dbReference type="NCBI Taxonomy" id="2508286"/>
    <lineage>
        <taxon>Bacteria</taxon>
        <taxon>Pseudomonadati</taxon>
        <taxon>Pseudomonadota</taxon>
        <taxon>Betaproteobacteria</taxon>
        <taxon>Burkholderiales</taxon>
        <taxon>Burkholderiaceae</taxon>
        <taxon>Pandoraea</taxon>
    </lineage>
</organism>
<accession>A0ABY6WB80</accession>
<dbReference type="SUPFAM" id="SSF55729">
    <property type="entry name" value="Acyl-CoA N-acyltransferases (Nat)"/>
    <property type="match status" value="1"/>
</dbReference>
<dbReference type="RefSeq" id="WP_150722760.1">
    <property type="nucleotide sequence ID" value="NZ_CABPRV010000011.1"/>
</dbReference>
<feature type="domain" description="BioF2-like acetyltransferase" evidence="1">
    <location>
        <begin position="160"/>
        <end position="278"/>
    </location>
</feature>
<proteinExistence type="predicted"/>
<dbReference type="Gene3D" id="3.40.630.30">
    <property type="match status" value="1"/>
</dbReference>
<evidence type="ECO:0000313" key="2">
    <source>
        <dbReference type="EMBL" id="VVE39661.1"/>
    </source>
</evidence>
<evidence type="ECO:0000259" key="1">
    <source>
        <dbReference type="Pfam" id="PF13480"/>
    </source>
</evidence>
<evidence type="ECO:0000313" key="3">
    <source>
        <dbReference type="Proteomes" id="UP000366065"/>
    </source>
</evidence>
<protein>
    <submittedName>
        <fullName evidence="2">GNAT family N-acetyltransferase</fullName>
    </submittedName>
</protein>